<name>A0A2L0FC26_SORCE</name>
<dbReference type="AlphaFoldDB" id="A0A2L0FC26"/>
<sequence length="326" mass="35028">MGAERRASRQRAIANAASSSTTDAPVGAVCACCANAPPATPTAAGTCTSTTAQYSVGAPQRPPIHHDNGFRQNPSDSDDPTPTPTTEPNLADRASLLYWRGTLEGAEAAQGVPYVPHNDIPDALAAYRHFLDGMGTDRTFSYERFVASDSSGAVILRNAIRDIQLCAEKFYRKMLADDPSLATRRVTFALTGTSIPAGSGSLYPYPSTENWQKAIGAHVIWMSGTVVVEPAPCSGGGEPVLKMRTTLHAEDRYNFNPGAADIATGTPDAANGRFEVTGLAHQYMNYATLQRDVTWMLGRPDAGVTARQDNSRQRQPSDNRRARNRI</sequence>
<accession>A0A2L0FC26</accession>
<proteinExistence type="predicted"/>
<dbReference type="OrthoDB" id="8480648at2"/>
<evidence type="ECO:0000256" key="1">
    <source>
        <dbReference type="SAM" id="MobiDB-lite"/>
    </source>
</evidence>
<evidence type="ECO:0000313" key="2">
    <source>
        <dbReference type="EMBL" id="AUX49083.1"/>
    </source>
</evidence>
<gene>
    <name evidence="2" type="ORF">SOCE26_106280</name>
</gene>
<feature type="compositionally biased region" description="Basic and acidic residues" evidence="1">
    <location>
        <begin position="309"/>
        <end position="326"/>
    </location>
</feature>
<organism evidence="2 3">
    <name type="scientific">Sorangium cellulosum</name>
    <name type="common">Polyangium cellulosum</name>
    <dbReference type="NCBI Taxonomy" id="56"/>
    <lineage>
        <taxon>Bacteria</taxon>
        <taxon>Pseudomonadati</taxon>
        <taxon>Myxococcota</taxon>
        <taxon>Polyangia</taxon>
        <taxon>Polyangiales</taxon>
        <taxon>Polyangiaceae</taxon>
        <taxon>Sorangium</taxon>
    </lineage>
</organism>
<dbReference type="RefSeq" id="WP_159398098.1">
    <property type="nucleotide sequence ID" value="NZ_CP012673.1"/>
</dbReference>
<reference evidence="2 3" key="1">
    <citation type="submission" date="2015-09" db="EMBL/GenBank/DDBJ databases">
        <title>Sorangium comparison.</title>
        <authorList>
            <person name="Zaburannyi N."/>
            <person name="Bunk B."/>
            <person name="Overmann J."/>
            <person name="Mueller R."/>
        </authorList>
    </citation>
    <scope>NUCLEOTIDE SEQUENCE [LARGE SCALE GENOMIC DNA]</scope>
    <source>
        <strain evidence="2 3">So ce26</strain>
    </source>
</reference>
<feature type="region of interest" description="Disordered" evidence="1">
    <location>
        <begin position="1"/>
        <end position="23"/>
    </location>
</feature>
<evidence type="ECO:0000313" key="3">
    <source>
        <dbReference type="Proteomes" id="UP000238348"/>
    </source>
</evidence>
<protein>
    <submittedName>
        <fullName evidence="2">Uncharacterized protein</fullName>
    </submittedName>
</protein>
<dbReference type="Proteomes" id="UP000238348">
    <property type="component" value="Chromosome"/>
</dbReference>
<feature type="region of interest" description="Disordered" evidence="1">
    <location>
        <begin position="303"/>
        <end position="326"/>
    </location>
</feature>
<feature type="region of interest" description="Disordered" evidence="1">
    <location>
        <begin position="54"/>
        <end position="90"/>
    </location>
</feature>
<dbReference type="EMBL" id="CP012673">
    <property type="protein sequence ID" value="AUX49083.1"/>
    <property type="molecule type" value="Genomic_DNA"/>
</dbReference>